<dbReference type="SUPFAM" id="SSF53613">
    <property type="entry name" value="Ribokinase-like"/>
    <property type="match status" value="1"/>
</dbReference>
<feature type="non-terminal residue" evidence="5">
    <location>
        <position position="199"/>
    </location>
</feature>
<evidence type="ECO:0000256" key="3">
    <source>
        <dbReference type="ARBA" id="ARBA00022777"/>
    </source>
</evidence>
<dbReference type="Gene3D" id="3.40.1190.20">
    <property type="match status" value="1"/>
</dbReference>
<keyword evidence="2" id="KW-0808">Transferase</keyword>
<dbReference type="AlphaFoldDB" id="A0A6B1FYN5"/>
<comment type="similarity">
    <text evidence="1">Belongs to the carbohydrate kinase PfkB family.</text>
</comment>
<evidence type="ECO:0000256" key="1">
    <source>
        <dbReference type="ARBA" id="ARBA00010688"/>
    </source>
</evidence>
<dbReference type="InterPro" id="IPR029056">
    <property type="entry name" value="Ribokinase-like"/>
</dbReference>
<evidence type="ECO:0000313" key="5">
    <source>
        <dbReference type="EMBL" id="MYH61360.1"/>
    </source>
</evidence>
<gene>
    <name evidence="5" type="ORF">F4148_06235</name>
</gene>
<evidence type="ECO:0000259" key="4">
    <source>
        <dbReference type="Pfam" id="PF00294"/>
    </source>
</evidence>
<dbReference type="InterPro" id="IPR011611">
    <property type="entry name" value="PfkB_dom"/>
</dbReference>
<dbReference type="Pfam" id="PF00294">
    <property type="entry name" value="PfkB"/>
    <property type="match status" value="1"/>
</dbReference>
<accession>A0A6B1FYN5</accession>
<dbReference type="InterPro" id="IPR002173">
    <property type="entry name" value="Carboh/pur_kinase_PfkB_CS"/>
</dbReference>
<feature type="domain" description="Carbohydrate kinase PfkB" evidence="4">
    <location>
        <begin position="2"/>
        <end position="196"/>
    </location>
</feature>
<organism evidence="5">
    <name type="scientific">Caldilineaceae bacterium SB0675_bin_29</name>
    <dbReference type="NCBI Taxonomy" id="2605266"/>
    <lineage>
        <taxon>Bacteria</taxon>
        <taxon>Bacillati</taxon>
        <taxon>Chloroflexota</taxon>
        <taxon>Caldilineae</taxon>
        <taxon>Caldilineales</taxon>
        <taxon>Caldilineaceae</taxon>
    </lineage>
</organism>
<sequence length="199" mass="21295">MGRSSIDLYSNDVGAPFEEIGSFAAYVGGSPTNISVGGARLGLKTALVTGLGEDPVGDFIADFLEKEGVDFSYSPRKPGHRTSAVVLGIEPPDKFPLVYYRENCADIELTIDDVLAAPVADAKVFQFAGTNLSKEPSRSSTMFGAEYSQQVGTTVIFDLDFRPDQWHDPRAFGVVARSVLPNVDVVIGTEDEINAAVLS</sequence>
<protein>
    <submittedName>
        <fullName evidence="5">5-dehydro-2-deoxygluconokinase</fullName>
    </submittedName>
</protein>
<dbReference type="PROSITE" id="PS00583">
    <property type="entry name" value="PFKB_KINASES_1"/>
    <property type="match status" value="1"/>
</dbReference>
<dbReference type="EMBL" id="VYDA01000233">
    <property type="protein sequence ID" value="MYH61360.1"/>
    <property type="molecule type" value="Genomic_DNA"/>
</dbReference>
<dbReference type="InterPro" id="IPR050306">
    <property type="entry name" value="PfkB_Carbo_kinase"/>
</dbReference>
<reference evidence="5" key="1">
    <citation type="submission" date="2019-09" db="EMBL/GenBank/DDBJ databases">
        <title>Characterisation of the sponge microbiome using genome-centric metagenomics.</title>
        <authorList>
            <person name="Engelberts J.P."/>
            <person name="Robbins S.J."/>
            <person name="De Goeij J.M."/>
            <person name="Aranda M."/>
            <person name="Bell S.C."/>
            <person name="Webster N.S."/>
        </authorList>
    </citation>
    <scope>NUCLEOTIDE SEQUENCE</scope>
    <source>
        <strain evidence="5">SB0675_bin_29</strain>
    </source>
</reference>
<name>A0A6B1FYN5_9CHLR</name>
<comment type="caution">
    <text evidence="5">The sequence shown here is derived from an EMBL/GenBank/DDBJ whole genome shotgun (WGS) entry which is preliminary data.</text>
</comment>
<dbReference type="PANTHER" id="PTHR43085">
    <property type="entry name" value="HEXOKINASE FAMILY MEMBER"/>
    <property type="match status" value="1"/>
</dbReference>
<keyword evidence="3 5" id="KW-0418">Kinase</keyword>
<dbReference type="PANTHER" id="PTHR43085:SF49">
    <property type="entry name" value="5-DEHYDRO-2-DEOXYGLUCONOKINASE"/>
    <property type="match status" value="1"/>
</dbReference>
<dbReference type="GO" id="GO:0016301">
    <property type="term" value="F:kinase activity"/>
    <property type="evidence" value="ECO:0007669"/>
    <property type="project" value="UniProtKB-KW"/>
</dbReference>
<evidence type="ECO:0000256" key="2">
    <source>
        <dbReference type="ARBA" id="ARBA00022679"/>
    </source>
</evidence>
<proteinExistence type="inferred from homology"/>